<organism evidence="2 3">
    <name type="scientific">Comamonas koreensis</name>
    <dbReference type="NCBI Taxonomy" id="160825"/>
    <lineage>
        <taxon>Bacteria</taxon>
        <taxon>Pseudomonadati</taxon>
        <taxon>Pseudomonadota</taxon>
        <taxon>Betaproteobacteria</taxon>
        <taxon>Burkholderiales</taxon>
        <taxon>Comamonadaceae</taxon>
        <taxon>Comamonas</taxon>
    </lineage>
</organism>
<reference evidence="2 3" key="1">
    <citation type="submission" date="2021-11" db="EMBL/GenBank/DDBJ databases">
        <title>Genome sequence.</title>
        <authorList>
            <person name="Sun Q."/>
        </authorList>
    </citation>
    <scope>NUCLEOTIDE SEQUENCE [LARGE SCALE GENOMIC DNA]</scope>
    <source>
        <strain evidence="2 3">KCTC 12005</strain>
    </source>
</reference>
<evidence type="ECO:0000256" key="1">
    <source>
        <dbReference type="SAM" id="MobiDB-lite"/>
    </source>
</evidence>
<feature type="compositionally biased region" description="Basic and acidic residues" evidence="1">
    <location>
        <begin position="60"/>
        <end position="78"/>
    </location>
</feature>
<feature type="region of interest" description="Disordered" evidence="1">
    <location>
        <begin position="1"/>
        <end position="86"/>
    </location>
</feature>
<sequence length="86" mass="9337">MPDQNPEQTNPPASEETNINTTRKQQPEDPGTQAKMPHEKDQSVGETSQEPSPEIAQAHADLKRGLVDTDARATDGRPKGSKHPAN</sequence>
<dbReference type="Proteomes" id="UP001199260">
    <property type="component" value="Unassembled WGS sequence"/>
</dbReference>
<keyword evidence="3" id="KW-1185">Reference proteome</keyword>
<evidence type="ECO:0000313" key="3">
    <source>
        <dbReference type="Proteomes" id="UP001199260"/>
    </source>
</evidence>
<dbReference type="EMBL" id="JAJNCT010000014">
    <property type="protein sequence ID" value="MCD2166194.1"/>
    <property type="molecule type" value="Genomic_DNA"/>
</dbReference>
<comment type="caution">
    <text evidence="2">The sequence shown here is derived from an EMBL/GenBank/DDBJ whole genome shotgun (WGS) entry which is preliminary data.</text>
</comment>
<accession>A0AAW4XX99</accession>
<name>A0AAW4XX99_9BURK</name>
<proteinExistence type="predicted"/>
<gene>
    <name evidence="2" type="ORF">LPW39_13755</name>
</gene>
<dbReference type="RefSeq" id="WP_230775873.1">
    <property type="nucleotide sequence ID" value="NZ_JAJNCT010000014.1"/>
</dbReference>
<protein>
    <submittedName>
        <fullName evidence="2">Uncharacterized protein</fullName>
    </submittedName>
</protein>
<feature type="compositionally biased region" description="Polar residues" evidence="1">
    <location>
        <begin position="1"/>
        <end position="24"/>
    </location>
</feature>
<evidence type="ECO:0000313" key="2">
    <source>
        <dbReference type="EMBL" id="MCD2166194.1"/>
    </source>
</evidence>
<dbReference type="AlphaFoldDB" id="A0AAW4XX99"/>